<accession>I3ZMQ7</accession>
<dbReference type="HOGENOM" id="CLU_019624_4_1_0"/>
<dbReference type="InterPro" id="IPR004520">
    <property type="entry name" value="GTPase_MnmE"/>
</dbReference>
<comment type="subcellular location">
    <subcellularLocation>
        <location evidence="10">Cytoplasm</location>
    </subcellularLocation>
</comment>
<dbReference type="RefSeq" id="WP_014787785.1">
    <property type="nucleotide sequence ID" value="NC_018014.1"/>
</dbReference>
<dbReference type="FunFam" id="3.40.50.300:FF:001376">
    <property type="entry name" value="tRNA modification GTPase MnmE"/>
    <property type="match status" value="1"/>
</dbReference>
<dbReference type="Gene3D" id="3.30.1360.120">
    <property type="entry name" value="Probable tRNA modification gtpase trme, domain 1"/>
    <property type="match status" value="1"/>
</dbReference>
<evidence type="ECO:0000256" key="1">
    <source>
        <dbReference type="ARBA" id="ARBA00011043"/>
    </source>
</evidence>
<dbReference type="NCBIfam" id="TIGR00231">
    <property type="entry name" value="small_GTP"/>
    <property type="match status" value="1"/>
</dbReference>
<dbReference type="eggNOG" id="COG0486">
    <property type="taxonomic scope" value="Bacteria"/>
</dbReference>
<feature type="binding site" evidence="10">
    <location>
        <position position="236"/>
    </location>
    <ligand>
        <name>Mg(2+)</name>
        <dbReference type="ChEBI" id="CHEBI:18420"/>
    </ligand>
</feature>
<keyword evidence="4 10" id="KW-0479">Metal-binding</keyword>
<dbReference type="PANTHER" id="PTHR42714">
    <property type="entry name" value="TRNA MODIFICATION GTPASE GTPBP3"/>
    <property type="match status" value="1"/>
</dbReference>
<dbReference type="PATRIC" id="fig|926566.3.peg.4272"/>
<dbReference type="NCBIfam" id="TIGR00450">
    <property type="entry name" value="mnmE_trmE_thdF"/>
    <property type="match status" value="1"/>
</dbReference>
<dbReference type="GO" id="GO:0003924">
    <property type="term" value="F:GTPase activity"/>
    <property type="evidence" value="ECO:0007669"/>
    <property type="project" value="UniProtKB-UniRule"/>
</dbReference>
<sequence>MTAANLLDDTTIVAIATPPGRGGIGIVRLSGPSAIAIAQELLPSLKTETRRTAQYAILHDEAGARVDDAIVTLFQSPHSYTGEDVVEIATHGSPIVLDWLVRACVHHGAQPARPGEFTERAFLRGRLDLTGAEAVRDLIDAQTLGQAKLAAQQMGGSIAAEVRPTKEALVALIATLEAGIDFAEDDLDTLPAAEIEARIAAIEPALQALLASFAHGRLMREGLRLAIVGRPNAGKSSLFNRLVQQDRAIVTATPGTTRDVISEHISINGVPVELLDTAGLRETDDEAERQGVARSRRAIADADAVLLILDASTPTEKDPALNELLRDRPVLEVHNKIDLLTRDISASNEAVAHTQRLPVRTSATTGEGIARLREAILTIARGEASTHSSGATLTNLRQREAVDRALQALQRARTAANGTPHEMLLLDLYESLRALDELTGQTTADDVLNLIFSSFCIGK</sequence>
<dbReference type="InterPro" id="IPR027368">
    <property type="entry name" value="MnmE_dom2"/>
</dbReference>
<feature type="binding site" evidence="10">
    <location>
        <position position="126"/>
    </location>
    <ligand>
        <name>(6S)-5-formyl-5,6,7,8-tetrahydrofolate</name>
        <dbReference type="ChEBI" id="CHEBI:57457"/>
    </ligand>
</feature>
<keyword evidence="7 10" id="KW-0460">Magnesium</keyword>
<dbReference type="GO" id="GO:0030488">
    <property type="term" value="P:tRNA methylation"/>
    <property type="evidence" value="ECO:0007669"/>
    <property type="project" value="TreeGrafter"/>
</dbReference>
<keyword evidence="5 10" id="KW-0547">Nucleotide-binding</keyword>
<comment type="function">
    <text evidence="10">Exhibits a very high intrinsic GTPase hydrolysis rate. Involved in the addition of a carboxymethylaminomethyl (cmnm) group at the wobble position (U34) of certain tRNAs, forming tRNA-cmnm(5)s(2)U34.</text>
</comment>
<dbReference type="InterPro" id="IPR027417">
    <property type="entry name" value="P-loop_NTPase"/>
</dbReference>
<dbReference type="SUPFAM" id="SSF52540">
    <property type="entry name" value="P-loop containing nucleoside triphosphate hydrolases"/>
    <property type="match status" value="1"/>
</dbReference>
<feature type="binding site" evidence="10">
    <location>
        <position position="257"/>
    </location>
    <ligand>
        <name>Mg(2+)</name>
        <dbReference type="ChEBI" id="CHEBI:18420"/>
    </ligand>
</feature>
<feature type="binding site" evidence="10">
    <location>
        <position position="459"/>
    </location>
    <ligand>
        <name>(6S)-5-formyl-5,6,7,8-tetrahydrofolate</name>
        <dbReference type="ChEBI" id="CHEBI:57457"/>
    </ligand>
</feature>
<protein>
    <recommendedName>
        <fullName evidence="10">tRNA modification GTPase MnmE</fullName>
        <ecNumber evidence="10">3.6.-.-</ecNumber>
    </recommendedName>
</protein>
<keyword evidence="6 10" id="KW-0378">Hydrolase</keyword>
<dbReference type="Proteomes" id="UP000006056">
    <property type="component" value="Chromosome"/>
</dbReference>
<comment type="caution">
    <text evidence="10">Lacks conserved residue(s) required for the propagation of feature annotation.</text>
</comment>
<evidence type="ECO:0000259" key="12">
    <source>
        <dbReference type="PROSITE" id="PS51709"/>
    </source>
</evidence>
<evidence type="ECO:0000256" key="7">
    <source>
        <dbReference type="ARBA" id="ARBA00022842"/>
    </source>
</evidence>
<evidence type="ECO:0000256" key="6">
    <source>
        <dbReference type="ARBA" id="ARBA00022801"/>
    </source>
</evidence>
<organism evidence="13 14">
    <name type="scientific">Terriglobus roseus (strain DSM 18391 / NRRL B-41598 / KBS 63)</name>
    <dbReference type="NCBI Taxonomy" id="926566"/>
    <lineage>
        <taxon>Bacteria</taxon>
        <taxon>Pseudomonadati</taxon>
        <taxon>Acidobacteriota</taxon>
        <taxon>Terriglobia</taxon>
        <taxon>Terriglobales</taxon>
        <taxon>Acidobacteriaceae</taxon>
        <taxon>Terriglobus</taxon>
    </lineage>
</organism>
<comment type="subunit">
    <text evidence="10">Homodimer. Heterotetramer of two MnmE and two MnmG subunits.</text>
</comment>
<feature type="binding site" evidence="10">
    <location>
        <begin position="276"/>
        <end position="279"/>
    </location>
    <ligand>
        <name>GTP</name>
        <dbReference type="ChEBI" id="CHEBI:37565"/>
    </ligand>
</feature>
<dbReference type="GO" id="GO:0005829">
    <property type="term" value="C:cytosol"/>
    <property type="evidence" value="ECO:0007669"/>
    <property type="project" value="TreeGrafter"/>
</dbReference>
<dbReference type="KEGG" id="trs:Terro_4328"/>
<dbReference type="AlphaFoldDB" id="I3ZMQ7"/>
<evidence type="ECO:0000256" key="4">
    <source>
        <dbReference type="ARBA" id="ARBA00022723"/>
    </source>
</evidence>
<dbReference type="PROSITE" id="PS51709">
    <property type="entry name" value="G_TRME"/>
    <property type="match status" value="1"/>
</dbReference>
<evidence type="ECO:0000256" key="5">
    <source>
        <dbReference type="ARBA" id="ARBA00022741"/>
    </source>
</evidence>
<feature type="binding site" evidence="10">
    <location>
        <position position="87"/>
    </location>
    <ligand>
        <name>(6S)-5-formyl-5,6,7,8-tetrahydrofolate</name>
        <dbReference type="ChEBI" id="CHEBI:57457"/>
    </ligand>
</feature>
<dbReference type="InterPro" id="IPR031168">
    <property type="entry name" value="G_TrmE"/>
</dbReference>
<dbReference type="NCBIfam" id="NF003661">
    <property type="entry name" value="PRK05291.1-3"/>
    <property type="match status" value="1"/>
</dbReference>
<dbReference type="STRING" id="926566.Terro_4328"/>
<feature type="binding site" evidence="10">
    <location>
        <begin position="251"/>
        <end position="257"/>
    </location>
    <ligand>
        <name>GTP</name>
        <dbReference type="ChEBI" id="CHEBI:37565"/>
    </ligand>
</feature>
<keyword evidence="14" id="KW-1185">Reference proteome</keyword>
<dbReference type="GO" id="GO:0005525">
    <property type="term" value="F:GTP binding"/>
    <property type="evidence" value="ECO:0007669"/>
    <property type="project" value="UniProtKB-UniRule"/>
</dbReference>
<dbReference type="CDD" id="cd04164">
    <property type="entry name" value="trmE"/>
    <property type="match status" value="1"/>
</dbReference>
<feature type="binding site" evidence="10">
    <location>
        <begin position="232"/>
        <end position="237"/>
    </location>
    <ligand>
        <name>GTP</name>
        <dbReference type="ChEBI" id="CHEBI:37565"/>
    </ligand>
</feature>
<dbReference type="InterPro" id="IPR025867">
    <property type="entry name" value="MnmE_helical"/>
</dbReference>
<dbReference type="Pfam" id="PF10396">
    <property type="entry name" value="TrmE_N"/>
    <property type="match status" value="1"/>
</dbReference>
<dbReference type="InterPro" id="IPR027266">
    <property type="entry name" value="TrmE/GcvT-like"/>
</dbReference>
<evidence type="ECO:0000313" key="14">
    <source>
        <dbReference type="Proteomes" id="UP000006056"/>
    </source>
</evidence>
<evidence type="ECO:0000256" key="2">
    <source>
        <dbReference type="ARBA" id="ARBA00022490"/>
    </source>
</evidence>
<keyword evidence="2 10" id="KW-0963">Cytoplasm</keyword>
<dbReference type="InterPro" id="IPR006073">
    <property type="entry name" value="GTP-bd"/>
</dbReference>
<dbReference type="Gene3D" id="1.20.120.430">
    <property type="entry name" value="tRNA modification GTPase MnmE domain 2"/>
    <property type="match status" value="1"/>
</dbReference>
<evidence type="ECO:0000313" key="13">
    <source>
        <dbReference type="EMBL" id="AFL90525.1"/>
    </source>
</evidence>
<comment type="similarity">
    <text evidence="1 10 11">Belongs to the TRAFAC class TrmE-Era-EngA-EngB-Septin-like GTPase superfamily. TrmE GTPase family.</text>
</comment>
<dbReference type="Pfam" id="PF12631">
    <property type="entry name" value="MnmE_helical"/>
    <property type="match status" value="1"/>
</dbReference>
<keyword evidence="8 10" id="KW-0630">Potassium</keyword>
<dbReference type="CDD" id="cd14858">
    <property type="entry name" value="TrmE_N"/>
    <property type="match status" value="1"/>
</dbReference>
<dbReference type="GO" id="GO:0002098">
    <property type="term" value="P:tRNA wobble uridine modification"/>
    <property type="evidence" value="ECO:0007669"/>
    <property type="project" value="TreeGrafter"/>
</dbReference>
<name>I3ZMQ7_TERRK</name>
<keyword evidence="3 10" id="KW-0819">tRNA processing</keyword>
<dbReference type="OrthoDB" id="9805918at2"/>
<dbReference type="EC" id="3.6.-.-" evidence="10"/>
<dbReference type="HAMAP" id="MF_00379">
    <property type="entry name" value="GTPase_MnmE"/>
    <property type="match status" value="1"/>
</dbReference>
<dbReference type="Gene3D" id="3.40.50.300">
    <property type="entry name" value="P-loop containing nucleotide triphosphate hydrolases"/>
    <property type="match status" value="1"/>
</dbReference>
<evidence type="ECO:0000256" key="3">
    <source>
        <dbReference type="ARBA" id="ARBA00022694"/>
    </source>
</evidence>
<dbReference type="GO" id="GO:0046872">
    <property type="term" value="F:metal ion binding"/>
    <property type="evidence" value="ECO:0007669"/>
    <property type="project" value="UniProtKB-KW"/>
</dbReference>
<dbReference type="InterPro" id="IPR018948">
    <property type="entry name" value="GTP-bd_TrmE_N"/>
</dbReference>
<dbReference type="PANTHER" id="PTHR42714:SF2">
    <property type="entry name" value="TRNA MODIFICATION GTPASE GTPBP3, MITOCHONDRIAL"/>
    <property type="match status" value="1"/>
</dbReference>
<comment type="cofactor">
    <cofactor evidence="10">
        <name>K(+)</name>
        <dbReference type="ChEBI" id="CHEBI:29103"/>
    </cofactor>
    <text evidence="10">Binds 1 potassium ion per subunit.</text>
</comment>
<feature type="binding site" evidence="10">
    <location>
        <position position="28"/>
    </location>
    <ligand>
        <name>(6S)-5-formyl-5,6,7,8-tetrahydrofolate</name>
        <dbReference type="ChEBI" id="CHEBI:57457"/>
    </ligand>
</feature>
<reference evidence="13 14" key="1">
    <citation type="submission" date="2012-06" db="EMBL/GenBank/DDBJ databases">
        <title>Complete genome of Terriglobus roseus DSM 18391.</title>
        <authorList>
            <consortium name="US DOE Joint Genome Institute (JGI-PGF)"/>
            <person name="Lucas S."/>
            <person name="Copeland A."/>
            <person name="Lapidus A."/>
            <person name="Glavina del Rio T."/>
            <person name="Dalin E."/>
            <person name="Tice H."/>
            <person name="Bruce D."/>
            <person name="Goodwin L."/>
            <person name="Pitluck S."/>
            <person name="Peters L."/>
            <person name="Mikhailova N."/>
            <person name="Munk A.C.C."/>
            <person name="Kyrpides N."/>
            <person name="Mavromatis K."/>
            <person name="Ivanova N."/>
            <person name="Brettin T."/>
            <person name="Detter J.C."/>
            <person name="Han C."/>
            <person name="Larimer F."/>
            <person name="Land M."/>
            <person name="Hauser L."/>
            <person name="Markowitz V."/>
            <person name="Cheng J.-F."/>
            <person name="Hugenholtz P."/>
            <person name="Woyke T."/>
            <person name="Wu D."/>
            <person name="Brambilla E."/>
            <person name="Klenk H.-P."/>
            <person name="Eisen J.A."/>
        </authorList>
    </citation>
    <scope>NUCLEOTIDE SEQUENCE [LARGE SCALE GENOMIC DNA]</scope>
    <source>
        <strain evidence="14">DSM 18391 / NRRL B-41598 / KBS 63</strain>
    </source>
</reference>
<evidence type="ECO:0000256" key="9">
    <source>
        <dbReference type="ARBA" id="ARBA00023134"/>
    </source>
</evidence>
<keyword evidence="9 10" id="KW-0342">GTP-binding</keyword>
<evidence type="ECO:0000256" key="8">
    <source>
        <dbReference type="ARBA" id="ARBA00022958"/>
    </source>
</evidence>
<feature type="domain" description="TrmE-type G" evidence="12">
    <location>
        <begin position="222"/>
        <end position="381"/>
    </location>
</feature>
<dbReference type="Pfam" id="PF01926">
    <property type="entry name" value="MMR_HSR1"/>
    <property type="match status" value="1"/>
</dbReference>
<dbReference type="InterPro" id="IPR005225">
    <property type="entry name" value="Small_GTP-bd"/>
</dbReference>
<gene>
    <name evidence="10" type="primary">mnmE</name>
    <name evidence="10" type="synonym">trmE</name>
    <name evidence="13" type="ordered locus">Terro_4328</name>
</gene>
<dbReference type="EMBL" id="CP003379">
    <property type="protein sequence ID" value="AFL90525.1"/>
    <property type="molecule type" value="Genomic_DNA"/>
</dbReference>
<evidence type="ECO:0000256" key="11">
    <source>
        <dbReference type="RuleBase" id="RU003313"/>
    </source>
</evidence>
<evidence type="ECO:0000256" key="10">
    <source>
        <dbReference type="HAMAP-Rule" id="MF_00379"/>
    </source>
</evidence>
<proteinExistence type="inferred from homology"/>